<feature type="binding site" evidence="6">
    <location>
        <begin position="305"/>
        <end position="309"/>
    </location>
    <ligand>
        <name>ATP</name>
        <dbReference type="ChEBI" id="CHEBI:30616"/>
    </ligand>
</feature>
<dbReference type="PANTHER" id="PTHR21060">
    <property type="entry name" value="ACETATE KINASE"/>
    <property type="match status" value="1"/>
</dbReference>
<protein>
    <recommendedName>
        <fullName evidence="6">Acetate kinase</fullName>
        <ecNumber evidence="6">2.7.2.1</ecNumber>
    </recommendedName>
    <alternativeName>
        <fullName evidence="6">Acetokinase</fullName>
    </alternativeName>
</protein>
<sequence>MNILVFNVGSTTLKYACINSASGKRLTEGLVDRIGQVGGDAADHLTAARIALDRHKDLDLAAIGHRVVQGGDRFAVPTVVDENVLVELATLDTLAPLHNPSARAVIEAMTALKLPIPQVLVFDTAYFASLPPKAYRYAIATWAYTEHGVRRYGAHGTSHRYVTEQAIKYLDAATRPKRIISLHLGGGASVTASIDGVAIDTSMGMTPLEGLVMASRTGDIDASVPLYLMRQTGMSVDEADALLNKQSGLLGLCGDVDMRTVLTRRSQGDATASLAIEIYVHRILKYVGGYFAILGGLDALVFTAGVGENAAEIRELIAAPLAHLGIVIDTWVNESPWDKRSILDLSHPSATVRTLVVATDEEQAIAKQVCEHLFS</sequence>
<keyword evidence="9" id="KW-1185">Reference proteome</keyword>
<feature type="active site" description="Proton donor/acceptor" evidence="6">
    <location>
        <position position="123"/>
    </location>
</feature>
<evidence type="ECO:0000256" key="1">
    <source>
        <dbReference type="ARBA" id="ARBA00008748"/>
    </source>
</evidence>
<evidence type="ECO:0000313" key="9">
    <source>
        <dbReference type="Proteomes" id="UP001500840"/>
    </source>
</evidence>
<evidence type="ECO:0000256" key="7">
    <source>
        <dbReference type="RuleBase" id="RU003835"/>
    </source>
</evidence>
<reference evidence="9" key="1">
    <citation type="journal article" date="2019" name="Int. J. Syst. Evol. Microbiol.">
        <title>The Global Catalogue of Microorganisms (GCM) 10K type strain sequencing project: providing services to taxonomists for standard genome sequencing and annotation.</title>
        <authorList>
            <consortium name="The Broad Institute Genomics Platform"/>
            <consortium name="The Broad Institute Genome Sequencing Center for Infectious Disease"/>
            <person name="Wu L."/>
            <person name="Ma J."/>
        </authorList>
    </citation>
    <scope>NUCLEOTIDE SEQUENCE [LARGE SCALE GENOMIC DNA]</scope>
    <source>
        <strain evidence="9">JCM 17759</strain>
    </source>
</reference>
<evidence type="ECO:0000256" key="4">
    <source>
        <dbReference type="ARBA" id="ARBA00022777"/>
    </source>
</evidence>
<keyword evidence="3 6" id="KW-0547">Nucleotide-binding</keyword>
<dbReference type="Pfam" id="PF00871">
    <property type="entry name" value="Acetate_kinase"/>
    <property type="match status" value="1"/>
</dbReference>
<accession>A0ABP8NEV9</accession>
<dbReference type="EMBL" id="BAABGA010000072">
    <property type="protein sequence ID" value="GAA4464626.1"/>
    <property type="molecule type" value="Genomic_DNA"/>
</dbReference>
<dbReference type="PIRSF" id="PIRSF000722">
    <property type="entry name" value="Acetate_prop_kin"/>
    <property type="match status" value="1"/>
</dbReference>
<dbReference type="HAMAP" id="MF_00020">
    <property type="entry name" value="Acetate_kinase"/>
    <property type="match status" value="1"/>
</dbReference>
<comment type="function">
    <text evidence="6">Catalyzes the formation of acetyl phosphate from acetate and ATP. Can also catalyze the reverse reaction.</text>
</comment>
<dbReference type="Proteomes" id="UP001500840">
    <property type="component" value="Unassembled WGS sequence"/>
</dbReference>
<feature type="binding site" evidence="6">
    <location>
        <begin position="257"/>
        <end position="259"/>
    </location>
    <ligand>
        <name>ATP</name>
        <dbReference type="ChEBI" id="CHEBI:30616"/>
    </ligand>
</feature>
<name>A0ABP8NEV9_9BACT</name>
<comment type="subunit">
    <text evidence="6">Homodimer.</text>
</comment>
<evidence type="ECO:0000256" key="3">
    <source>
        <dbReference type="ARBA" id="ARBA00022741"/>
    </source>
</evidence>
<dbReference type="SUPFAM" id="SSF53067">
    <property type="entry name" value="Actin-like ATPase domain"/>
    <property type="match status" value="2"/>
</dbReference>
<dbReference type="InterPro" id="IPR023865">
    <property type="entry name" value="Aliphatic_acid_kinase_CS"/>
</dbReference>
<comment type="caution">
    <text evidence="8">The sequence shown here is derived from an EMBL/GenBank/DDBJ whole genome shotgun (WGS) entry which is preliminary data.</text>
</comment>
<dbReference type="InterPro" id="IPR043129">
    <property type="entry name" value="ATPase_NBD"/>
</dbReference>
<comment type="similarity">
    <text evidence="1 6 7">Belongs to the acetokinase family.</text>
</comment>
<dbReference type="EC" id="2.7.2.1" evidence="6"/>
<feature type="binding site" evidence="6">
    <location>
        <position position="14"/>
    </location>
    <ligand>
        <name>ATP</name>
        <dbReference type="ChEBI" id="CHEBI:30616"/>
    </ligand>
</feature>
<comment type="subcellular location">
    <subcellularLocation>
        <location evidence="6">Cytoplasm</location>
    </subcellularLocation>
</comment>
<dbReference type="InterPro" id="IPR004372">
    <property type="entry name" value="Ac/propionate_kinase"/>
</dbReference>
<dbReference type="GO" id="GO:0016301">
    <property type="term" value="F:kinase activity"/>
    <property type="evidence" value="ECO:0007669"/>
    <property type="project" value="UniProtKB-KW"/>
</dbReference>
<dbReference type="Gene3D" id="3.30.420.40">
    <property type="match status" value="2"/>
</dbReference>
<evidence type="ECO:0000256" key="6">
    <source>
        <dbReference type="HAMAP-Rule" id="MF_00020"/>
    </source>
</evidence>
<keyword evidence="4 6" id="KW-0418">Kinase</keyword>
<evidence type="ECO:0000256" key="5">
    <source>
        <dbReference type="ARBA" id="ARBA00022840"/>
    </source>
</evidence>
<feature type="binding site" evidence="6">
    <location>
        <position position="361"/>
    </location>
    <ligand>
        <name>Mg(2+)</name>
        <dbReference type="ChEBI" id="CHEBI:18420"/>
    </ligand>
</feature>
<comment type="cofactor">
    <cofactor evidence="6">
        <name>Mg(2+)</name>
        <dbReference type="ChEBI" id="CHEBI:18420"/>
    </cofactor>
    <cofactor evidence="6">
        <name>Mn(2+)</name>
        <dbReference type="ChEBI" id="CHEBI:29035"/>
    </cofactor>
    <text evidence="6">Mg(2+). Can also accept Mn(2+).</text>
</comment>
<dbReference type="PRINTS" id="PR00471">
    <property type="entry name" value="ACETATEKNASE"/>
</dbReference>
<dbReference type="InterPro" id="IPR000890">
    <property type="entry name" value="Aliphatic_acid_kin_short-chain"/>
</dbReference>
<evidence type="ECO:0000256" key="2">
    <source>
        <dbReference type="ARBA" id="ARBA00022679"/>
    </source>
</evidence>
<keyword evidence="2 6" id="KW-0808">Transferase</keyword>
<feature type="site" description="Transition state stabilizer" evidence="6">
    <location>
        <position position="155"/>
    </location>
</feature>
<proteinExistence type="inferred from homology"/>
<comment type="pathway">
    <text evidence="6">Metabolic intermediate biosynthesis; acetyl-CoA biosynthesis; acetyl-CoA from acetate: step 1/2.</text>
</comment>
<feature type="binding site" evidence="6">
    <location>
        <begin position="183"/>
        <end position="187"/>
    </location>
    <ligand>
        <name>ATP</name>
        <dbReference type="ChEBI" id="CHEBI:30616"/>
    </ligand>
</feature>
<comment type="catalytic activity">
    <reaction evidence="6">
        <text>acetate + ATP = acetyl phosphate + ADP</text>
        <dbReference type="Rhea" id="RHEA:11352"/>
        <dbReference type="ChEBI" id="CHEBI:22191"/>
        <dbReference type="ChEBI" id="CHEBI:30089"/>
        <dbReference type="ChEBI" id="CHEBI:30616"/>
        <dbReference type="ChEBI" id="CHEBI:456216"/>
        <dbReference type="EC" id="2.7.2.1"/>
    </reaction>
</comment>
<keyword evidence="5 6" id="KW-0067">ATP-binding</keyword>
<keyword evidence="6" id="KW-0460">Magnesium</keyword>
<feature type="binding site" evidence="6">
    <location>
        <position position="66"/>
    </location>
    <ligand>
        <name>substrate</name>
    </ligand>
</feature>
<keyword evidence="6" id="KW-0479">Metal-binding</keyword>
<dbReference type="RefSeq" id="WP_345326690.1">
    <property type="nucleotide sequence ID" value="NZ_BAABGA010000072.1"/>
</dbReference>
<evidence type="ECO:0000313" key="8">
    <source>
        <dbReference type="EMBL" id="GAA4464626.1"/>
    </source>
</evidence>
<feature type="binding site" evidence="6">
    <location>
        <position position="7"/>
    </location>
    <ligand>
        <name>Mg(2+)</name>
        <dbReference type="ChEBI" id="CHEBI:18420"/>
    </ligand>
</feature>
<dbReference type="NCBIfam" id="TIGR00016">
    <property type="entry name" value="ackA"/>
    <property type="match status" value="1"/>
</dbReference>
<dbReference type="PANTHER" id="PTHR21060:SF15">
    <property type="entry name" value="ACETATE KINASE-RELATED"/>
    <property type="match status" value="1"/>
</dbReference>
<dbReference type="PROSITE" id="PS01076">
    <property type="entry name" value="ACETATE_KINASE_2"/>
    <property type="match status" value="1"/>
</dbReference>
<keyword evidence="6" id="KW-0963">Cytoplasm</keyword>
<organism evidence="8 9">
    <name type="scientific">Novipirellula rosea</name>
    <dbReference type="NCBI Taxonomy" id="1031540"/>
    <lineage>
        <taxon>Bacteria</taxon>
        <taxon>Pseudomonadati</taxon>
        <taxon>Planctomycetota</taxon>
        <taxon>Planctomycetia</taxon>
        <taxon>Pirellulales</taxon>
        <taxon>Pirellulaceae</taxon>
        <taxon>Novipirellula</taxon>
    </lineage>
</organism>
<gene>
    <name evidence="6" type="primary">ackA</name>
    <name evidence="8" type="ORF">GCM10023156_51250</name>
</gene>
<feature type="site" description="Transition state stabilizer" evidence="6">
    <location>
        <position position="216"/>
    </location>
</feature>